<proteinExistence type="predicted"/>
<protein>
    <submittedName>
        <fullName evidence="2">Uncharacterized protein</fullName>
    </submittedName>
</protein>
<gene>
    <name evidence="2" type="ORF">PoB_003965100</name>
</gene>
<feature type="region of interest" description="Disordered" evidence="1">
    <location>
        <begin position="1"/>
        <end position="24"/>
    </location>
</feature>
<dbReference type="AlphaFoldDB" id="A0AAV4AY22"/>
<dbReference type="Proteomes" id="UP000735302">
    <property type="component" value="Unassembled WGS sequence"/>
</dbReference>
<reference evidence="2 3" key="1">
    <citation type="journal article" date="2021" name="Elife">
        <title>Chloroplast acquisition without the gene transfer in kleptoplastic sea slugs, Plakobranchus ocellatus.</title>
        <authorList>
            <person name="Maeda T."/>
            <person name="Takahashi S."/>
            <person name="Yoshida T."/>
            <person name="Shimamura S."/>
            <person name="Takaki Y."/>
            <person name="Nagai Y."/>
            <person name="Toyoda A."/>
            <person name="Suzuki Y."/>
            <person name="Arimoto A."/>
            <person name="Ishii H."/>
            <person name="Satoh N."/>
            <person name="Nishiyama T."/>
            <person name="Hasebe M."/>
            <person name="Maruyama T."/>
            <person name="Minagawa J."/>
            <person name="Obokata J."/>
            <person name="Shigenobu S."/>
        </authorList>
    </citation>
    <scope>NUCLEOTIDE SEQUENCE [LARGE SCALE GENOMIC DNA]</scope>
</reference>
<evidence type="ECO:0000313" key="2">
    <source>
        <dbReference type="EMBL" id="GFO13146.1"/>
    </source>
</evidence>
<keyword evidence="3" id="KW-1185">Reference proteome</keyword>
<evidence type="ECO:0000256" key="1">
    <source>
        <dbReference type="SAM" id="MobiDB-lite"/>
    </source>
</evidence>
<comment type="caution">
    <text evidence="2">The sequence shown here is derived from an EMBL/GenBank/DDBJ whole genome shotgun (WGS) entry which is preliminary data.</text>
</comment>
<accession>A0AAV4AY22</accession>
<dbReference type="EMBL" id="BLXT01004479">
    <property type="protein sequence ID" value="GFO13146.1"/>
    <property type="molecule type" value="Genomic_DNA"/>
</dbReference>
<organism evidence="2 3">
    <name type="scientific">Plakobranchus ocellatus</name>
    <dbReference type="NCBI Taxonomy" id="259542"/>
    <lineage>
        <taxon>Eukaryota</taxon>
        <taxon>Metazoa</taxon>
        <taxon>Spiralia</taxon>
        <taxon>Lophotrochozoa</taxon>
        <taxon>Mollusca</taxon>
        <taxon>Gastropoda</taxon>
        <taxon>Heterobranchia</taxon>
        <taxon>Euthyneura</taxon>
        <taxon>Panpulmonata</taxon>
        <taxon>Sacoglossa</taxon>
        <taxon>Placobranchoidea</taxon>
        <taxon>Plakobranchidae</taxon>
        <taxon>Plakobranchus</taxon>
    </lineage>
</organism>
<evidence type="ECO:0000313" key="3">
    <source>
        <dbReference type="Proteomes" id="UP000735302"/>
    </source>
</evidence>
<feature type="compositionally biased region" description="Basic and acidic residues" evidence="1">
    <location>
        <begin position="1"/>
        <end position="11"/>
    </location>
</feature>
<sequence>MLDGSMSRHEQCGSTGGNQYRAPGIHNKVISGFQGAGSGARTCDRRVTTDLRADSQATVLPTPLLRGAKTPI</sequence>
<name>A0AAV4AY22_9GAST</name>